<comment type="subcellular location">
    <subcellularLocation>
        <location evidence="1">Membrane</location>
        <topology evidence="1">Multi-pass membrane protein</topology>
    </subcellularLocation>
</comment>
<evidence type="ECO:0000256" key="5">
    <source>
        <dbReference type="SAM" id="MobiDB-lite"/>
    </source>
</evidence>
<evidence type="ECO:0000256" key="3">
    <source>
        <dbReference type="ARBA" id="ARBA00022989"/>
    </source>
</evidence>
<evidence type="ECO:0000256" key="1">
    <source>
        <dbReference type="ARBA" id="ARBA00004141"/>
    </source>
</evidence>
<evidence type="ECO:0000313" key="8">
    <source>
        <dbReference type="EMBL" id="MBK1855274.1"/>
    </source>
</evidence>
<evidence type="ECO:0000256" key="2">
    <source>
        <dbReference type="ARBA" id="ARBA00022692"/>
    </source>
</evidence>
<accession>A0AAE2SCF5</accession>
<evidence type="ECO:0000313" key="9">
    <source>
        <dbReference type="Proteomes" id="UP000634206"/>
    </source>
</evidence>
<feature type="domain" description="TM2" evidence="7">
    <location>
        <begin position="35"/>
        <end position="84"/>
    </location>
</feature>
<dbReference type="GO" id="GO:0016020">
    <property type="term" value="C:membrane"/>
    <property type="evidence" value="ECO:0007669"/>
    <property type="project" value="UniProtKB-SubCell"/>
</dbReference>
<evidence type="ECO:0000256" key="4">
    <source>
        <dbReference type="ARBA" id="ARBA00023136"/>
    </source>
</evidence>
<comment type="caution">
    <text evidence="8">The sequence shown here is derived from an EMBL/GenBank/DDBJ whole genome shotgun (WGS) entry which is preliminary data.</text>
</comment>
<organism evidence="8 9">
    <name type="scientific">Oceaniferula flava</name>
    <dbReference type="NCBI Taxonomy" id="2800421"/>
    <lineage>
        <taxon>Bacteria</taxon>
        <taxon>Pseudomonadati</taxon>
        <taxon>Verrucomicrobiota</taxon>
        <taxon>Verrucomicrobiia</taxon>
        <taxon>Verrucomicrobiales</taxon>
        <taxon>Verrucomicrobiaceae</taxon>
        <taxon>Oceaniferula</taxon>
    </lineage>
</organism>
<evidence type="ECO:0000256" key="6">
    <source>
        <dbReference type="SAM" id="Phobius"/>
    </source>
</evidence>
<evidence type="ECO:0000259" key="7">
    <source>
        <dbReference type="Pfam" id="PF05154"/>
    </source>
</evidence>
<feature type="region of interest" description="Disordered" evidence="5">
    <location>
        <begin position="1"/>
        <end position="28"/>
    </location>
</feature>
<keyword evidence="4 6" id="KW-0472">Membrane</keyword>
<feature type="transmembrane region" description="Helical" evidence="6">
    <location>
        <begin position="62"/>
        <end position="86"/>
    </location>
</feature>
<name>A0AAE2SCF5_9BACT</name>
<sequence>MSDDQQQPPAETSVEPTPQQPAPAAPLEGKAAADKKMLAGILGIVLGGFGIHKFILGYQKEGIIMLVISVATCGFGYTVIGIIGLIEGIMYLTKSDEEFVETYITNKKAWF</sequence>
<dbReference type="EMBL" id="JAENIG010000006">
    <property type="protein sequence ID" value="MBK1855274.1"/>
    <property type="molecule type" value="Genomic_DNA"/>
</dbReference>
<keyword evidence="9" id="KW-1185">Reference proteome</keyword>
<feature type="transmembrane region" description="Helical" evidence="6">
    <location>
        <begin position="37"/>
        <end position="56"/>
    </location>
</feature>
<gene>
    <name evidence="8" type="ORF">JIN83_09915</name>
</gene>
<keyword evidence="3 6" id="KW-1133">Transmembrane helix</keyword>
<reference evidence="8" key="1">
    <citation type="submission" date="2021-01" db="EMBL/GenBank/DDBJ databases">
        <title>Modified the classification status of verrucomicrobia.</title>
        <authorList>
            <person name="Feng X."/>
        </authorList>
    </citation>
    <scope>NUCLEOTIDE SEQUENCE</scope>
    <source>
        <strain evidence="8">5K15</strain>
    </source>
</reference>
<dbReference type="AlphaFoldDB" id="A0AAE2SCF5"/>
<feature type="compositionally biased region" description="Polar residues" evidence="5">
    <location>
        <begin position="1"/>
        <end position="10"/>
    </location>
</feature>
<dbReference type="Pfam" id="PF05154">
    <property type="entry name" value="TM2"/>
    <property type="match status" value="1"/>
</dbReference>
<dbReference type="InterPro" id="IPR007829">
    <property type="entry name" value="TM2"/>
</dbReference>
<proteinExistence type="predicted"/>
<protein>
    <submittedName>
        <fullName evidence="8">TM2 domain-containing protein</fullName>
    </submittedName>
</protein>
<keyword evidence="2 6" id="KW-0812">Transmembrane</keyword>
<dbReference type="Proteomes" id="UP000634206">
    <property type="component" value="Unassembled WGS sequence"/>
</dbReference>